<sequence length="157" mass="18581">CLEHEIPSQVQRVNTRKKKMSKGKAKWQRDLEDIDRRVEEAKRKADRLRRSKHKANRVRRDYVFDPRLREISRKYQGLLEKSESASRLVCPKCEEGDRGNRMNKSPWCMKCNTALIPKDELEKCKNLPEIKFARNALKKELHRLNPGLDPDNKEEAT</sequence>
<name>X1VGL4_9ZZZZ</name>
<proteinExistence type="predicted"/>
<comment type="caution">
    <text evidence="2">The sequence shown here is derived from an EMBL/GenBank/DDBJ whole genome shotgun (WGS) entry which is preliminary data.</text>
</comment>
<feature type="region of interest" description="Disordered" evidence="1">
    <location>
        <begin position="1"/>
        <end position="29"/>
    </location>
</feature>
<feature type="non-terminal residue" evidence="2">
    <location>
        <position position="1"/>
    </location>
</feature>
<gene>
    <name evidence="2" type="ORF">S12H4_42367</name>
</gene>
<dbReference type="AlphaFoldDB" id="X1VGL4"/>
<evidence type="ECO:0000256" key="1">
    <source>
        <dbReference type="SAM" id="MobiDB-lite"/>
    </source>
</evidence>
<evidence type="ECO:0000313" key="2">
    <source>
        <dbReference type="EMBL" id="GAJ13801.1"/>
    </source>
</evidence>
<accession>X1VGL4</accession>
<feature type="compositionally biased region" description="Basic residues" evidence="1">
    <location>
        <begin position="14"/>
        <end position="26"/>
    </location>
</feature>
<reference evidence="2" key="1">
    <citation type="journal article" date="2014" name="Front. Microbiol.">
        <title>High frequency of phylogenetically diverse reductive dehalogenase-homologous genes in deep subseafloor sedimentary metagenomes.</title>
        <authorList>
            <person name="Kawai M."/>
            <person name="Futagami T."/>
            <person name="Toyoda A."/>
            <person name="Takaki Y."/>
            <person name="Nishi S."/>
            <person name="Hori S."/>
            <person name="Arai W."/>
            <person name="Tsubouchi T."/>
            <person name="Morono Y."/>
            <person name="Uchiyama I."/>
            <person name="Ito T."/>
            <person name="Fujiyama A."/>
            <person name="Inagaki F."/>
            <person name="Takami H."/>
        </authorList>
    </citation>
    <scope>NUCLEOTIDE SEQUENCE</scope>
    <source>
        <strain evidence="2">Expedition CK06-06</strain>
    </source>
</reference>
<dbReference type="EMBL" id="BARW01025913">
    <property type="protein sequence ID" value="GAJ13801.1"/>
    <property type="molecule type" value="Genomic_DNA"/>
</dbReference>
<protein>
    <submittedName>
        <fullName evidence="2">Uncharacterized protein</fullName>
    </submittedName>
</protein>
<organism evidence="2">
    <name type="scientific">marine sediment metagenome</name>
    <dbReference type="NCBI Taxonomy" id="412755"/>
    <lineage>
        <taxon>unclassified sequences</taxon>
        <taxon>metagenomes</taxon>
        <taxon>ecological metagenomes</taxon>
    </lineage>
</organism>